<evidence type="ECO:0000256" key="3">
    <source>
        <dbReference type="ARBA" id="ARBA00023136"/>
    </source>
</evidence>
<name>A0ABX2CTM4_9CYAN</name>
<dbReference type="PANTHER" id="PTHR30627:SF1">
    <property type="entry name" value="PEPTIDOGLYCAN D,D-TRANSPEPTIDASE FTSI"/>
    <property type="match status" value="1"/>
</dbReference>
<keyword evidence="5" id="KW-0812">Transmembrane</keyword>
<dbReference type="PANTHER" id="PTHR30627">
    <property type="entry name" value="PEPTIDOGLYCAN D,D-TRANSPEPTIDASE"/>
    <property type="match status" value="1"/>
</dbReference>
<dbReference type="EMBL" id="SRRZ01000006">
    <property type="protein sequence ID" value="NQE32840.1"/>
    <property type="molecule type" value="Genomic_DNA"/>
</dbReference>
<dbReference type="InterPro" id="IPR036138">
    <property type="entry name" value="PBP_dimer_sf"/>
</dbReference>
<comment type="caution">
    <text evidence="8">The sequence shown here is derived from an EMBL/GenBank/DDBJ whole genome shotgun (WGS) entry which is preliminary data.</text>
</comment>
<evidence type="ECO:0000313" key="9">
    <source>
        <dbReference type="Proteomes" id="UP000702425"/>
    </source>
</evidence>
<dbReference type="Pfam" id="PF00905">
    <property type="entry name" value="Transpeptidase"/>
    <property type="match status" value="1"/>
</dbReference>
<gene>
    <name evidence="8" type="primary">spoVD</name>
    <name evidence="8" type="ORF">E5S67_00557</name>
</gene>
<dbReference type="InterPro" id="IPR050515">
    <property type="entry name" value="Beta-lactam/transpept"/>
</dbReference>
<dbReference type="Gene3D" id="3.40.710.10">
    <property type="entry name" value="DD-peptidase/beta-lactamase superfamily"/>
    <property type="match status" value="1"/>
</dbReference>
<comment type="similarity">
    <text evidence="2">Belongs to the transpeptidase family.</text>
</comment>
<evidence type="ECO:0000259" key="7">
    <source>
        <dbReference type="Pfam" id="PF03717"/>
    </source>
</evidence>
<feature type="domain" description="Penicillin-binding protein transpeptidase" evidence="6">
    <location>
        <begin position="308"/>
        <end position="621"/>
    </location>
</feature>
<keyword evidence="9" id="KW-1185">Reference proteome</keyword>
<dbReference type="Gene3D" id="3.30.450.330">
    <property type="match status" value="1"/>
</dbReference>
<keyword evidence="5" id="KW-1133">Transmembrane helix</keyword>
<comment type="subcellular location">
    <subcellularLocation>
        <location evidence="1">Membrane</location>
    </subcellularLocation>
</comment>
<evidence type="ECO:0000259" key="6">
    <source>
        <dbReference type="Pfam" id="PF00905"/>
    </source>
</evidence>
<feature type="region of interest" description="Disordered" evidence="4">
    <location>
        <begin position="1"/>
        <end position="52"/>
    </location>
</feature>
<dbReference type="SUPFAM" id="SSF56519">
    <property type="entry name" value="Penicillin binding protein dimerisation domain"/>
    <property type="match status" value="1"/>
</dbReference>
<dbReference type="InterPro" id="IPR001460">
    <property type="entry name" value="PCN-bd_Tpept"/>
</dbReference>
<dbReference type="InterPro" id="IPR012338">
    <property type="entry name" value="Beta-lactam/transpept-like"/>
</dbReference>
<evidence type="ECO:0000256" key="5">
    <source>
        <dbReference type="SAM" id="Phobius"/>
    </source>
</evidence>
<feature type="domain" description="Penicillin-binding protein dimerisation" evidence="7">
    <location>
        <begin position="110"/>
        <end position="234"/>
    </location>
</feature>
<evidence type="ECO:0000256" key="2">
    <source>
        <dbReference type="ARBA" id="ARBA00007171"/>
    </source>
</evidence>
<dbReference type="InterPro" id="IPR005311">
    <property type="entry name" value="PBP_dimer"/>
</dbReference>
<sequence length="635" mass="70019">MSYDPRFDRYRSPNFKRPKPSGDRTGWEKQAKPRANGSFGRSPQQTAAPWGRPVERLKPRKFRLWAVWAVLMLGGLGLAVNLFYLQVTRAPALRKQAEQQQTLKTKPFVPRRPIVDRAGNVLAIDRQVYTLYAHPKLFNHSKAEIAAKLAPMLAIELSPGTTSETELLRRFNLGESGITIADSLAQEVADRIAQMQIKDSPVDGLELLRQQQRFYPQQELAADILGYVDGERKGQAGVEYSQQNLLERSMPSIQFSRSSNGNWVPDRLTAGFVQLDDLKLQLTIDSRLQRVARVALKEKMKQYEAKRGTVIVMDARNGELLSVVAEPSYDPNQYFNFDLSRYKNWAVTDVYEPGSTFKAINVAIALEAGAVKPNSVFKDEGRIYMDGWTIQNSDYKVAGARGPSTVTEILKHSSNVGMVHVMRSMKASLYYQALEKLGLGQTAGTDLPFEVTSQLKNREQFINSPVEVATTAFGQGFSITPMQLVQLNGALANGGKLVTPHVVQGLFDREGEAYWKLPRAATKQIFSPETTKQVLEMMETVVDGGTGKAAQIPGYRIAGKTGTAQKANSGGGYSKDAIITSFVGIMPAEAPRYVVLAVIDEPKEGSSGGTVAAPIVESVMEALISIEKIAPSNKK</sequence>
<feature type="compositionally biased region" description="Basic and acidic residues" evidence="4">
    <location>
        <begin position="20"/>
        <end position="31"/>
    </location>
</feature>
<evidence type="ECO:0000256" key="1">
    <source>
        <dbReference type="ARBA" id="ARBA00004370"/>
    </source>
</evidence>
<keyword evidence="3 5" id="KW-0472">Membrane</keyword>
<feature type="compositionally biased region" description="Basic and acidic residues" evidence="4">
    <location>
        <begin position="1"/>
        <end position="11"/>
    </location>
</feature>
<dbReference type="SUPFAM" id="SSF56601">
    <property type="entry name" value="beta-lactamase/transpeptidase-like"/>
    <property type="match status" value="1"/>
</dbReference>
<accession>A0ABX2CTM4</accession>
<dbReference type="Pfam" id="PF03717">
    <property type="entry name" value="PBP_dimer"/>
    <property type="match status" value="1"/>
</dbReference>
<dbReference type="RefSeq" id="WP_172185287.1">
    <property type="nucleotide sequence ID" value="NZ_CAWPPK010000274.1"/>
</dbReference>
<evidence type="ECO:0000256" key="4">
    <source>
        <dbReference type="SAM" id="MobiDB-lite"/>
    </source>
</evidence>
<proteinExistence type="inferred from homology"/>
<protein>
    <submittedName>
        <fullName evidence="8">Stage V sporulation protein D</fullName>
    </submittedName>
</protein>
<dbReference type="Proteomes" id="UP000702425">
    <property type="component" value="Unassembled WGS sequence"/>
</dbReference>
<reference evidence="8 9" key="1">
    <citation type="journal article" date="2020" name="Sci. Rep.">
        <title>A novel cyanobacterial geosmin producer, revising GeoA distribution and dispersion patterns in Bacteria.</title>
        <authorList>
            <person name="Churro C."/>
            <person name="Semedo-Aguiar A.P."/>
            <person name="Silva A.D."/>
            <person name="Pereira-Leal J.B."/>
            <person name="Leite R.B."/>
        </authorList>
    </citation>
    <scope>NUCLEOTIDE SEQUENCE [LARGE SCALE GENOMIC DNA]</scope>
    <source>
        <strain evidence="8 9">IPMA8</strain>
    </source>
</reference>
<evidence type="ECO:0000313" key="8">
    <source>
        <dbReference type="EMBL" id="NQE32840.1"/>
    </source>
</evidence>
<organism evidence="8 9">
    <name type="scientific">Microcoleus asticus IPMA8</name>
    <dbReference type="NCBI Taxonomy" id="2563858"/>
    <lineage>
        <taxon>Bacteria</taxon>
        <taxon>Bacillati</taxon>
        <taxon>Cyanobacteriota</taxon>
        <taxon>Cyanophyceae</taxon>
        <taxon>Oscillatoriophycideae</taxon>
        <taxon>Oscillatoriales</taxon>
        <taxon>Microcoleaceae</taxon>
        <taxon>Microcoleus</taxon>
        <taxon>Microcoleus asticus</taxon>
    </lineage>
</organism>
<dbReference type="Gene3D" id="3.90.1310.10">
    <property type="entry name" value="Penicillin-binding protein 2a (Domain 2)"/>
    <property type="match status" value="1"/>
</dbReference>
<feature type="transmembrane region" description="Helical" evidence="5">
    <location>
        <begin position="62"/>
        <end position="85"/>
    </location>
</feature>